<protein>
    <recommendedName>
        <fullName evidence="4">Myb/SANT-like domain-containing protein</fullName>
    </recommendedName>
</protein>
<sequence>MPTRKGLKLSLSPASPSSVTSSVSAKSCCDSNDFQESLINYFEMYEKKHWEDWEEEMYIRTYVEWQKDGRWEATRTTLANHTAMAAYLTQELGVICTGTQSQSKFYRVVDKWRLFTHLRGDSAKAEMGIGWDEEHRCFVAGKEQWGYLYQLDKSYVEFQHPNSADLMILWDEVMDGNHATGTRAQSSAQFVPPQFVPPRIRRRRGDSTLKGKGVASSSVINPADSKGTSDDTDSPIMRNPGKRPLGSAPQSSENEGSRGTKSRRSGSENYQEALSNFNRYSSIACSERESKEKYSIEVAKKAVEDLKLDDTVHMYVLKKLLDGEFRALFISFSESERITWINLFIVPKIVGK</sequence>
<dbReference type="Proteomes" id="UP001652660">
    <property type="component" value="Chromosome 6c"/>
</dbReference>
<feature type="compositionally biased region" description="Low complexity" evidence="1">
    <location>
        <begin position="8"/>
        <end position="25"/>
    </location>
</feature>
<evidence type="ECO:0000256" key="1">
    <source>
        <dbReference type="SAM" id="MobiDB-lite"/>
    </source>
</evidence>
<dbReference type="RefSeq" id="XP_071908819.1">
    <property type="nucleotide sequence ID" value="XM_072052718.1"/>
</dbReference>
<reference evidence="3" key="1">
    <citation type="submission" date="2025-08" db="UniProtKB">
        <authorList>
            <consortium name="RefSeq"/>
        </authorList>
    </citation>
    <scope>IDENTIFICATION</scope>
    <source>
        <tissue evidence="3">Leaves</tissue>
    </source>
</reference>
<evidence type="ECO:0000313" key="3">
    <source>
        <dbReference type="RefSeq" id="XP_071908819.1"/>
    </source>
</evidence>
<dbReference type="GeneID" id="140008429"/>
<evidence type="ECO:0000313" key="2">
    <source>
        <dbReference type="Proteomes" id="UP001652660"/>
    </source>
</evidence>
<feature type="region of interest" description="Disordered" evidence="1">
    <location>
        <begin position="181"/>
        <end position="270"/>
    </location>
</feature>
<keyword evidence="2" id="KW-1185">Reference proteome</keyword>
<accession>A0ABM4UNG2</accession>
<name>A0ABM4UNG2_COFAR</name>
<evidence type="ECO:0008006" key="4">
    <source>
        <dbReference type="Google" id="ProtNLM"/>
    </source>
</evidence>
<organism evidence="2 3">
    <name type="scientific">Coffea arabica</name>
    <name type="common">Arabian coffee</name>
    <dbReference type="NCBI Taxonomy" id="13443"/>
    <lineage>
        <taxon>Eukaryota</taxon>
        <taxon>Viridiplantae</taxon>
        <taxon>Streptophyta</taxon>
        <taxon>Embryophyta</taxon>
        <taxon>Tracheophyta</taxon>
        <taxon>Spermatophyta</taxon>
        <taxon>Magnoliopsida</taxon>
        <taxon>eudicotyledons</taxon>
        <taxon>Gunneridae</taxon>
        <taxon>Pentapetalae</taxon>
        <taxon>asterids</taxon>
        <taxon>lamiids</taxon>
        <taxon>Gentianales</taxon>
        <taxon>Rubiaceae</taxon>
        <taxon>Ixoroideae</taxon>
        <taxon>Gardenieae complex</taxon>
        <taxon>Bertiereae - Coffeeae clade</taxon>
        <taxon>Coffeeae</taxon>
        <taxon>Coffea</taxon>
    </lineage>
</organism>
<gene>
    <name evidence="3" type="primary">LOC140008429</name>
</gene>
<feature type="region of interest" description="Disordered" evidence="1">
    <location>
        <begin position="1"/>
        <end position="25"/>
    </location>
</feature>
<proteinExistence type="predicted"/>